<evidence type="ECO:0000313" key="2">
    <source>
        <dbReference type="Proteomes" id="UP000735302"/>
    </source>
</evidence>
<name>A0AAV4CE01_9GAST</name>
<evidence type="ECO:0008006" key="3">
    <source>
        <dbReference type="Google" id="ProtNLM"/>
    </source>
</evidence>
<organism evidence="1 2">
    <name type="scientific">Plakobranchus ocellatus</name>
    <dbReference type="NCBI Taxonomy" id="259542"/>
    <lineage>
        <taxon>Eukaryota</taxon>
        <taxon>Metazoa</taxon>
        <taxon>Spiralia</taxon>
        <taxon>Lophotrochozoa</taxon>
        <taxon>Mollusca</taxon>
        <taxon>Gastropoda</taxon>
        <taxon>Heterobranchia</taxon>
        <taxon>Euthyneura</taxon>
        <taxon>Panpulmonata</taxon>
        <taxon>Sacoglossa</taxon>
        <taxon>Placobranchoidea</taxon>
        <taxon>Plakobranchidae</taxon>
        <taxon>Plakobranchus</taxon>
    </lineage>
</organism>
<reference evidence="1 2" key="1">
    <citation type="journal article" date="2021" name="Elife">
        <title>Chloroplast acquisition without the gene transfer in kleptoplastic sea slugs, Plakobranchus ocellatus.</title>
        <authorList>
            <person name="Maeda T."/>
            <person name="Takahashi S."/>
            <person name="Yoshida T."/>
            <person name="Shimamura S."/>
            <person name="Takaki Y."/>
            <person name="Nagai Y."/>
            <person name="Toyoda A."/>
            <person name="Suzuki Y."/>
            <person name="Arimoto A."/>
            <person name="Ishii H."/>
            <person name="Satoh N."/>
            <person name="Nishiyama T."/>
            <person name="Hasebe M."/>
            <person name="Maruyama T."/>
            <person name="Minagawa J."/>
            <person name="Obokata J."/>
            <person name="Shigenobu S."/>
        </authorList>
    </citation>
    <scope>NUCLEOTIDE SEQUENCE [LARGE SCALE GENOMIC DNA]</scope>
</reference>
<sequence>MLRPSHKKFILFIHVYTIFFCSRFSFSKAAISVAGLYQRQANDFQEIAAHSSWFNSEAFVPHVGLHYNNGRLKPHTHTHSHRGSAHIIDLAFSRPRYSFTVQISTDLNSF</sequence>
<dbReference type="AlphaFoldDB" id="A0AAV4CE01"/>
<dbReference type="Proteomes" id="UP000735302">
    <property type="component" value="Unassembled WGS sequence"/>
</dbReference>
<comment type="caution">
    <text evidence="1">The sequence shown here is derived from an EMBL/GenBank/DDBJ whole genome shotgun (WGS) entry which is preliminary data.</text>
</comment>
<keyword evidence="2" id="KW-1185">Reference proteome</keyword>
<evidence type="ECO:0000313" key="1">
    <source>
        <dbReference type="EMBL" id="GFO29655.1"/>
    </source>
</evidence>
<gene>
    <name evidence="1" type="ORF">PoB_005616000</name>
</gene>
<protein>
    <recommendedName>
        <fullName evidence="3">Attacin C-terminal domain-containing protein</fullName>
    </recommendedName>
</protein>
<proteinExistence type="predicted"/>
<accession>A0AAV4CE01</accession>
<dbReference type="EMBL" id="BLXT01006181">
    <property type="protein sequence ID" value="GFO29655.1"/>
    <property type="molecule type" value="Genomic_DNA"/>
</dbReference>